<protein>
    <submittedName>
        <fullName evidence="2">Uncharacterized protein</fullName>
    </submittedName>
</protein>
<feature type="region of interest" description="Disordered" evidence="1">
    <location>
        <begin position="58"/>
        <end position="86"/>
    </location>
</feature>
<gene>
    <name evidence="2" type="ORF">EWM64_g8722</name>
</gene>
<evidence type="ECO:0000256" key="1">
    <source>
        <dbReference type="SAM" id="MobiDB-lite"/>
    </source>
</evidence>
<dbReference type="AlphaFoldDB" id="A0A4Y9ZM01"/>
<sequence>MPTTLEVVHWPANEAYVKDNTILKPAGDVIARSPGLQKIWYGQQVEETRAYMAIGTSAPHTPLRTPPDHAISSLGLARRAHGSRRR</sequence>
<evidence type="ECO:0000313" key="2">
    <source>
        <dbReference type="EMBL" id="TFY75290.1"/>
    </source>
</evidence>
<keyword evidence="3" id="KW-1185">Reference proteome</keyword>
<reference evidence="2 3" key="1">
    <citation type="submission" date="2019-02" db="EMBL/GenBank/DDBJ databases">
        <title>Genome sequencing of the rare red list fungi Hericium alpestre (H. flagellum).</title>
        <authorList>
            <person name="Buettner E."/>
            <person name="Kellner H."/>
        </authorList>
    </citation>
    <scope>NUCLEOTIDE SEQUENCE [LARGE SCALE GENOMIC DNA]</scope>
    <source>
        <strain evidence="2 3">DSM 108284</strain>
    </source>
</reference>
<comment type="caution">
    <text evidence="2">The sequence shown here is derived from an EMBL/GenBank/DDBJ whole genome shotgun (WGS) entry which is preliminary data.</text>
</comment>
<dbReference type="OrthoDB" id="3830579at2759"/>
<proteinExistence type="predicted"/>
<evidence type="ECO:0000313" key="3">
    <source>
        <dbReference type="Proteomes" id="UP000298061"/>
    </source>
</evidence>
<organism evidence="2 3">
    <name type="scientific">Hericium alpestre</name>
    <dbReference type="NCBI Taxonomy" id="135208"/>
    <lineage>
        <taxon>Eukaryota</taxon>
        <taxon>Fungi</taxon>
        <taxon>Dikarya</taxon>
        <taxon>Basidiomycota</taxon>
        <taxon>Agaricomycotina</taxon>
        <taxon>Agaricomycetes</taxon>
        <taxon>Russulales</taxon>
        <taxon>Hericiaceae</taxon>
        <taxon>Hericium</taxon>
    </lineage>
</organism>
<dbReference type="Proteomes" id="UP000298061">
    <property type="component" value="Unassembled WGS sequence"/>
</dbReference>
<accession>A0A4Y9ZM01</accession>
<dbReference type="EMBL" id="SFCI01001639">
    <property type="protein sequence ID" value="TFY75290.1"/>
    <property type="molecule type" value="Genomic_DNA"/>
</dbReference>
<name>A0A4Y9ZM01_9AGAM</name>